<reference evidence="1 2" key="1">
    <citation type="journal article" date="2013" name="Antonie Van Leeuwenhoek">
        <title>Paracoccus zhejiangensis sp. nov., isolated from activated sludge in wastewater-treatment system.</title>
        <authorList>
            <person name="Wu Z.G."/>
            <person name="Zhang D.F."/>
            <person name="Liu Y.L."/>
            <person name="Wang F."/>
            <person name="Jiang X."/>
            <person name="Li C."/>
            <person name="Li S.P."/>
            <person name="Hong Q."/>
            <person name="Li W.J."/>
        </authorList>
    </citation>
    <scope>NUCLEOTIDE SEQUENCE [LARGE SCALE GENOMIC DNA]</scope>
    <source>
        <strain evidence="1 2">J6</strain>
    </source>
</reference>
<sequence>MTQLKRFMIERDIPAIGQMPAAELCAAARASKQALDQIGTGIQWVQSYVARDKTFCIYLADSEATIRKHAELSGIPVAAVTEVPQVIDPLTAKG</sequence>
<dbReference type="RefSeq" id="WP_101750904.1">
    <property type="nucleotide sequence ID" value="NZ_CP025430.1"/>
</dbReference>
<dbReference type="Proteomes" id="UP000234530">
    <property type="component" value="Chromosome"/>
</dbReference>
<accession>A0A2H5EU89</accession>
<dbReference type="InterPro" id="IPR025336">
    <property type="entry name" value="SCO4226-like"/>
</dbReference>
<gene>
    <name evidence="1" type="ORF">CX676_00675</name>
</gene>
<dbReference type="Pfam" id="PF14026">
    <property type="entry name" value="SCO4226-like"/>
    <property type="match status" value="1"/>
</dbReference>
<keyword evidence="2" id="KW-1185">Reference proteome</keyword>
<organism evidence="1 2">
    <name type="scientific">Paracoccus zhejiangensis</name>
    <dbReference type="NCBI Taxonomy" id="1077935"/>
    <lineage>
        <taxon>Bacteria</taxon>
        <taxon>Pseudomonadati</taxon>
        <taxon>Pseudomonadota</taxon>
        <taxon>Alphaproteobacteria</taxon>
        <taxon>Rhodobacterales</taxon>
        <taxon>Paracoccaceae</taxon>
        <taxon>Paracoccus</taxon>
    </lineage>
</organism>
<dbReference type="AlphaFoldDB" id="A0A2H5EU89"/>
<proteinExistence type="predicted"/>
<evidence type="ECO:0000313" key="2">
    <source>
        <dbReference type="Proteomes" id="UP000234530"/>
    </source>
</evidence>
<protein>
    <submittedName>
        <fullName evidence="1">DUF4242 domain-containing protein</fullName>
    </submittedName>
</protein>
<dbReference type="OrthoDB" id="9800027at2"/>
<dbReference type="KEGG" id="pzh:CX676_00675"/>
<evidence type="ECO:0000313" key="1">
    <source>
        <dbReference type="EMBL" id="AUH62860.1"/>
    </source>
</evidence>
<dbReference type="EMBL" id="CP025430">
    <property type="protein sequence ID" value="AUH62860.1"/>
    <property type="molecule type" value="Genomic_DNA"/>
</dbReference>
<name>A0A2H5EU89_9RHOB</name>